<protein>
    <recommendedName>
        <fullName evidence="10">Fluoride-specific ion channel FluC</fullName>
    </recommendedName>
</protein>
<gene>
    <name evidence="10" type="primary">fluC</name>
    <name evidence="10" type="synonym">crcB</name>
    <name evidence="11" type="ORF">BHX94_00485</name>
</gene>
<evidence type="ECO:0000256" key="3">
    <source>
        <dbReference type="ARBA" id="ARBA00022692"/>
    </source>
</evidence>
<keyword evidence="4 10" id="KW-1133">Transmembrane helix</keyword>
<feature type="transmembrane region" description="Helical" evidence="10">
    <location>
        <begin position="82"/>
        <end position="104"/>
    </location>
</feature>
<dbReference type="GO" id="GO:0140114">
    <property type="term" value="P:cellular detoxification of fluoride"/>
    <property type="evidence" value="ECO:0007669"/>
    <property type="project" value="UniProtKB-UniRule"/>
</dbReference>
<feature type="binding site" evidence="10">
    <location>
        <position position="60"/>
    </location>
    <ligand>
        <name>Na(+)</name>
        <dbReference type="ChEBI" id="CHEBI:29101"/>
        <note>structural</note>
    </ligand>
</feature>
<proteinExistence type="inferred from homology"/>
<keyword evidence="10" id="KW-0915">Sodium</keyword>
<dbReference type="Proteomes" id="UP000249579">
    <property type="component" value="Unassembled WGS sequence"/>
</dbReference>
<dbReference type="PANTHER" id="PTHR28259:SF1">
    <property type="entry name" value="FLUORIDE EXPORT PROTEIN 1-RELATED"/>
    <property type="match status" value="1"/>
</dbReference>
<evidence type="ECO:0000256" key="8">
    <source>
        <dbReference type="ARBA" id="ARBA00035585"/>
    </source>
</evidence>
<keyword evidence="6 10" id="KW-0407">Ion channel</keyword>
<feature type="transmembrane region" description="Helical" evidence="10">
    <location>
        <begin position="50"/>
        <end position="70"/>
    </location>
</feature>
<evidence type="ECO:0000256" key="2">
    <source>
        <dbReference type="ARBA" id="ARBA00022475"/>
    </source>
</evidence>
<dbReference type="OrthoDB" id="9948635at2"/>
<dbReference type="EMBL" id="PZJG01000001">
    <property type="protein sequence ID" value="RAK50622.1"/>
    <property type="molecule type" value="Genomic_DNA"/>
</dbReference>
<dbReference type="AlphaFoldDB" id="A0A328A7W9"/>
<keyword evidence="10" id="KW-0406">Ion transport</keyword>
<reference evidence="11 12" key="1">
    <citation type="journal article" date="2018" name="Front. Microbiol.">
        <title>Description and Comparative Genomics of Macrococcus caseolyticus subsp. hominis subsp. nov., Macrococcus goetzii sp. nov., Macrococcus epidermidis sp. nov., and Macrococcus bohemicus sp. nov., Novel Macrococci From Human Clinical Material With Virulence Potential and Suspected Uptake of Foreign DNA by Natural Transformation.</title>
        <authorList>
            <person name="Maslanova I."/>
            <person name="Wertheimer Z."/>
            <person name="Sedlacek I."/>
            <person name="Svec P."/>
            <person name="Indrakova A."/>
            <person name="Kovarovic V."/>
            <person name="Schumann P."/>
            <person name="Sproer C."/>
            <person name="Kralova S."/>
            <person name="Sedo O."/>
            <person name="Kristofova L."/>
            <person name="Vrbovska V."/>
            <person name="Fuzik T."/>
            <person name="Petras P."/>
            <person name="Zdrahal Z."/>
            <person name="Ruzickova V."/>
            <person name="Doskar J."/>
            <person name="Pantucek R."/>
        </authorList>
    </citation>
    <scope>NUCLEOTIDE SEQUENCE [LARGE SCALE GENOMIC DNA]</scope>
    <source>
        <strain evidence="11 12">03/115</strain>
    </source>
</reference>
<dbReference type="GO" id="GO:0046872">
    <property type="term" value="F:metal ion binding"/>
    <property type="evidence" value="ECO:0007669"/>
    <property type="project" value="UniProtKB-KW"/>
</dbReference>
<name>A0A328A7W9_9STAP</name>
<dbReference type="PANTHER" id="PTHR28259">
    <property type="entry name" value="FLUORIDE EXPORT PROTEIN 1-RELATED"/>
    <property type="match status" value="1"/>
</dbReference>
<comment type="catalytic activity">
    <reaction evidence="8">
        <text>fluoride(in) = fluoride(out)</text>
        <dbReference type="Rhea" id="RHEA:76159"/>
        <dbReference type="ChEBI" id="CHEBI:17051"/>
    </reaction>
    <physiologicalReaction direction="left-to-right" evidence="8">
        <dbReference type="Rhea" id="RHEA:76160"/>
    </physiologicalReaction>
</comment>
<dbReference type="GO" id="GO:0005886">
    <property type="term" value="C:plasma membrane"/>
    <property type="evidence" value="ECO:0007669"/>
    <property type="project" value="UniProtKB-SubCell"/>
</dbReference>
<keyword evidence="10" id="KW-0813">Transport</keyword>
<accession>A0A328A7W9</accession>
<comment type="similarity">
    <text evidence="7 10">Belongs to the fluoride channel Fluc/FEX (TC 1.A.43) family.</text>
</comment>
<evidence type="ECO:0000256" key="1">
    <source>
        <dbReference type="ARBA" id="ARBA00004651"/>
    </source>
</evidence>
<dbReference type="Pfam" id="PF02537">
    <property type="entry name" value="CRCB"/>
    <property type="match status" value="1"/>
</dbReference>
<comment type="activity regulation">
    <text evidence="10">Na(+) is not transported, but it plays an essential structural role and its presence is essential for fluoride channel function.</text>
</comment>
<feature type="binding site" evidence="10">
    <location>
        <position position="63"/>
    </location>
    <ligand>
        <name>Na(+)</name>
        <dbReference type="ChEBI" id="CHEBI:29101"/>
        <note>structural</note>
    </ligand>
</feature>
<keyword evidence="5 10" id="KW-0472">Membrane</keyword>
<evidence type="ECO:0000256" key="5">
    <source>
        <dbReference type="ARBA" id="ARBA00023136"/>
    </source>
</evidence>
<sequence length="106" mass="12069">MYIAIGAPFGAMLRYYISQKMNGNFPYGTLFINLLGALLLGIVARFDMTTMLLLGTGFLGAFTTFSTLNVEIVKLYETNKNWCIFYITITYIFGPLLYLFAYTFHL</sequence>
<dbReference type="InterPro" id="IPR003691">
    <property type="entry name" value="FluC"/>
</dbReference>
<organism evidence="11 12">
    <name type="scientific">Macrococcoides bohemicum</name>
    <dbReference type="NCBI Taxonomy" id="1903056"/>
    <lineage>
        <taxon>Bacteria</taxon>
        <taxon>Bacillati</taxon>
        <taxon>Bacillota</taxon>
        <taxon>Bacilli</taxon>
        <taxon>Bacillales</taxon>
        <taxon>Staphylococcaceae</taxon>
        <taxon>Macrococcoides</taxon>
    </lineage>
</organism>
<evidence type="ECO:0000313" key="11">
    <source>
        <dbReference type="EMBL" id="RAK50622.1"/>
    </source>
</evidence>
<evidence type="ECO:0000256" key="9">
    <source>
        <dbReference type="ARBA" id="ARBA00049940"/>
    </source>
</evidence>
<comment type="subcellular location">
    <subcellularLocation>
        <location evidence="1 10">Cell membrane</location>
        <topology evidence="1 10">Multi-pass membrane protein</topology>
    </subcellularLocation>
</comment>
<keyword evidence="3 10" id="KW-0812">Transmembrane</keyword>
<comment type="function">
    <text evidence="9 10">Fluoride-specific ion channel. Important for reducing fluoride concentration in the cell, thus reducing its toxicity.</text>
</comment>
<keyword evidence="2 10" id="KW-1003">Cell membrane</keyword>
<evidence type="ECO:0000256" key="4">
    <source>
        <dbReference type="ARBA" id="ARBA00022989"/>
    </source>
</evidence>
<evidence type="ECO:0000313" key="12">
    <source>
        <dbReference type="Proteomes" id="UP000249579"/>
    </source>
</evidence>
<evidence type="ECO:0000256" key="6">
    <source>
        <dbReference type="ARBA" id="ARBA00023303"/>
    </source>
</evidence>
<comment type="caution">
    <text evidence="11">The sequence shown here is derived from an EMBL/GenBank/DDBJ whole genome shotgun (WGS) entry which is preliminary data.</text>
</comment>
<dbReference type="HAMAP" id="MF_00454">
    <property type="entry name" value="FluC"/>
    <property type="match status" value="1"/>
</dbReference>
<feature type="transmembrane region" description="Helical" evidence="10">
    <location>
        <begin position="24"/>
        <end position="44"/>
    </location>
</feature>
<keyword evidence="10" id="KW-0479">Metal-binding</keyword>
<evidence type="ECO:0000256" key="7">
    <source>
        <dbReference type="ARBA" id="ARBA00035120"/>
    </source>
</evidence>
<evidence type="ECO:0000256" key="10">
    <source>
        <dbReference type="HAMAP-Rule" id="MF_00454"/>
    </source>
</evidence>
<dbReference type="GO" id="GO:0062054">
    <property type="term" value="F:fluoride channel activity"/>
    <property type="evidence" value="ECO:0007669"/>
    <property type="project" value="UniProtKB-UniRule"/>
</dbReference>